<evidence type="ECO:0000256" key="3">
    <source>
        <dbReference type="ARBA" id="ARBA00022679"/>
    </source>
</evidence>
<dbReference type="Pfam" id="PF00953">
    <property type="entry name" value="Glycos_transf_4"/>
    <property type="match status" value="1"/>
</dbReference>
<organism evidence="8 9">
    <name type="scientific">Thermococcus piezophilus</name>
    <dbReference type="NCBI Taxonomy" id="1712654"/>
    <lineage>
        <taxon>Archaea</taxon>
        <taxon>Methanobacteriati</taxon>
        <taxon>Methanobacteriota</taxon>
        <taxon>Thermococci</taxon>
        <taxon>Thermococcales</taxon>
        <taxon>Thermococcaceae</taxon>
        <taxon>Thermococcus</taxon>
    </lineage>
</organism>
<evidence type="ECO:0000313" key="9">
    <source>
        <dbReference type="Proteomes" id="UP000076969"/>
    </source>
</evidence>
<proteinExistence type="predicted"/>
<evidence type="ECO:0000256" key="5">
    <source>
        <dbReference type="ARBA" id="ARBA00022989"/>
    </source>
</evidence>
<comment type="subcellular location">
    <subcellularLocation>
        <location evidence="1">Cell membrane</location>
        <topology evidence="1">Multi-pass membrane protein</topology>
    </subcellularLocation>
</comment>
<feature type="transmembrane region" description="Helical" evidence="7">
    <location>
        <begin position="94"/>
        <end position="110"/>
    </location>
</feature>
<dbReference type="GO" id="GO:0005886">
    <property type="term" value="C:plasma membrane"/>
    <property type="evidence" value="ECO:0007669"/>
    <property type="project" value="UniProtKB-SubCell"/>
</dbReference>
<keyword evidence="5 7" id="KW-1133">Transmembrane helix</keyword>
<dbReference type="InterPro" id="IPR000715">
    <property type="entry name" value="Glycosyl_transferase_4"/>
</dbReference>
<dbReference type="PANTHER" id="PTHR22926">
    <property type="entry name" value="PHOSPHO-N-ACETYLMURAMOYL-PENTAPEPTIDE-TRANSFERASE"/>
    <property type="match status" value="1"/>
</dbReference>
<gene>
    <name evidence="8" type="ORF">A7C91_02530</name>
</gene>
<keyword evidence="3 8" id="KW-0808">Transferase</keyword>
<dbReference type="GO" id="GO:0071555">
    <property type="term" value="P:cell wall organization"/>
    <property type="evidence" value="ECO:0007669"/>
    <property type="project" value="TreeGrafter"/>
</dbReference>
<dbReference type="GO" id="GO:0044038">
    <property type="term" value="P:cell wall macromolecule biosynthetic process"/>
    <property type="evidence" value="ECO:0007669"/>
    <property type="project" value="TreeGrafter"/>
</dbReference>
<dbReference type="PANTHER" id="PTHR22926:SF3">
    <property type="entry name" value="UNDECAPRENYL-PHOSPHATE ALPHA-N-ACETYLGLUCOSAMINYL 1-PHOSPHATE TRANSFERASE"/>
    <property type="match status" value="1"/>
</dbReference>
<evidence type="ECO:0000256" key="4">
    <source>
        <dbReference type="ARBA" id="ARBA00022692"/>
    </source>
</evidence>
<evidence type="ECO:0000256" key="2">
    <source>
        <dbReference type="ARBA" id="ARBA00022475"/>
    </source>
</evidence>
<feature type="transmembrane region" description="Helical" evidence="7">
    <location>
        <begin position="194"/>
        <end position="214"/>
    </location>
</feature>
<feature type="transmembrane region" description="Helical" evidence="7">
    <location>
        <begin position="66"/>
        <end position="82"/>
    </location>
</feature>
<reference evidence="9" key="1">
    <citation type="journal article" date="2016" name="Syst. Appl. Microbiol.">
        <title>Thermococcus piezophilus sp. nov., a novel hyperthermophilic and piezophilic archaeon with a broad pressure range for growth, isolated from a deepest hydrothermal vent at the Mid-Cayman Rise.</title>
        <authorList>
            <person name="Dalmasso C."/>
            <person name="Oger P."/>
            <person name="Selva G."/>
            <person name="Courtine D."/>
            <person name="L'Haridon S."/>
            <person name="Garlaschelli A."/>
            <person name="Roussel E."/>
            <person name="Miyazaki J."/>
            <person name="Reveillaud J."/>
            <person name="Jebbar M."/>
            <person name="Takai K."/>
            <person name="Maignien L."/>
            <person name="Alain K."/>
        </authorList>
    </citation>
    <scope>NUCLEOTIDE SEQUENCE [LARGE SCALE GENOMIC DNA]</scope>
    <source>
        <strain evidence="9">CDGS</strain>
    </source>
</reference>
<dbReference type="KEGG" id="tpie:A7C91_02530"/>
<dbReference type="EMBL" id="CP015520">
    <property type="protein sequence ID" value="ANF22185.1"/>
    <property type="molecule type" value="Genomic_DNA"/>
</dbReference>
<dbReference type="STRING" id="1712654.A7C91_02530"/>
<dbReference type="RefSeq" id="WP_068664633.1">
    <property type="nucleotide sequence ID" value="NZ_CP015520.1"/>
</dbReference>
<evidence type="ECO:0000256" key="6">
    <source>
        <dbReference type="ARBA" id="ARBA00023136"/>
    </source>
</evidence>
<keyword evidence="6 7" id="KW-0472">Membrane</keyword>
<evidence type="ECO:0000313" key="8">
    <source>
        <dbReference type="EMBL" id="ANF22185.1"/>
    </source>
</evidence>
<name>A0A172WFL5_9EURY</name>
<keyword evidence="2" id="KW-1003">Cell membrane</keyword>
<dbReference type="OrthoDB" id="34534at2157"/>
<evidence type="ECO:0000256" key="7">
    <source>
        <dbReference type="SAM" id="Phobius"/>
    </source>
</evidence>
<sequence>MMWAAPLIGLTLTLILTPYVARRMKKAGITGRDIHKPDQPDVAEMGGITILLALPVALSPFMNEELAMALIVFLLFGIVGVIDDLTNLRQLHKVILSLFVSIPAMFLGVSSEIDVFGFSLNLGVLYPIFTVLFVTGSANLVNMLAGFNGLEIGASAVALFFLSLITEGNARLLALAGMGAALGFLWWNRYPSRVFPGDTGTLSVGALIGLIGIIGKVEAYAAVLLIPHFLDFIIKAMGVRFGVRRHGRTTVRPDGTLQAPPYPSFLGMIMRKVKVTEPKLVAIVWFIEAILGLLVLVFRLSL</sequence>
<feature type="transmembrane region" description="Helical" evidence="7">
    <location>
        <begin position="141"/>
        <end position="164"/>
    </location>
</feature>
<dbReference type="GeneID" id="28495034"/>
<dbReference type="AlphaFoldDB" id="A0A172WFL5"/>
<feature type="transmembrane region" description="Helical" evidence="7">
    <location>
        <begin position="280"/>
        <end position="300"/>
    </location>
</feature>
<dbReference type="GO" id="GO:0016780">
    <property type="term" value="F:phosphotransferase activity, for other substituted phosphate groups"/>
    <property type="evidence" value="ECO:0007669"/>
    <property type="project" value="InterPro"/>
</dbReference>
<protein>
    <submittedName>
        <fullName evidence="8">UDP-N-acetylglucosamine--dolichyl-phosphate N-acetylglucosaminephosphotransferase</fullName>
    </submittedName>
</protein>
<feature type="transmembrane region" description="Helical" evidence="7">
    <location>
        <begin position="42"/>
        <end position="60"/>
    </location>
</feature>
<accession>A0A172WFL5</accession>
<feature type="transmembrane region" description="Helical" evidence="7">
    <location>
        <begin position="6"/>
        <end position="21"/>
    </location>
</feature>
<keyword evidence="4 7" id="KW-0812">Transmembrane</keyword>
<feature type="transmembrane region" description="Helical" evidence="7">
    <location>
        <begin position="170"/>
        <end position="187"/>
    </location>
</feature>
<dbReference type="CDD" id="cd06856">
    <property type="entry name" value="GT_GPT_archaea"/>
    <property type="match status" value="1"/>
</dbReference>
<dbReference type="Proteomes" id="UP000076969">
    <property type="component" value="Chromosome"/>
</dbReference>
<keyword evidence="9" id="KW-1185">Reference proteome</keyword>
<feature type="transmembrane region" description="Helical" evidence="7">
    <location>
        <begin position="116"/>
        <end position="134"/>
    </location>
</feature>
<evidence type="ECO:0000256" key="1">
    <source>
        <dbReference type="ARBA" id="ARBA00004651"/>
    </source>
</evidence>
<feature type="transmembrane region" description="Helical" evidence="7">
    <location>
        <begin position="220"/>
        <end position="243"/>
    </location>
</feature>